<dbReference type="Gene3D" id="3.90.1140.10">
    <property type="entry name" value="Cyclic phosphodiesterase"/>
    <property type="match status" value="1"/>
</dbReference>
<dbReference type="GO" id="GO:0016874">
    <property type="term" value="F:ligase activity"/>
    <property type="evidence" value="ECO:0007669"/>
    <property type="project" value="UniProtKB-KW"/>
</dbReference>
<dbReference type="SUPFAM" id="SSF55144">
    <property type="entry name" value="LigT-like"/>
    <property type="match status" value="1"/>
</dbReference>
<dbReference type="RefSeq" id="WP_284398311.1">
    <property type="nucleotide sequence ID" value="NZ_BSNQ01000003.1"/>
</dbReference>
<dbReference type="Proteomes" id="UP001620405">
    <property type="component" value="Unassembled WGS sequence"/>
</dbReference>
<protein>
    <submittedName>
        <fullName evidence="2">2'-5' RNA ligase family protein</fullName>
    </submittedName>
</protein>
<evidence type="ECO:0000256" key="1">
    <source>
        <dbReference type="ARBA" id="ARBA00022801"/>
    </source>
</evidence>
<sequence length="190" mass="20520">MSQGSLPGFEPAKPTDRLFLAIFPDAQHAARLAALAAQHLADHRLGSGATETSRLHVTVFDLGDYTELPPGLVANATEALSRLMAKPFTIHFDQIGSFSRQSIGPLVLTASNGNEELHALRKQLATHLRASTLGRLTHGSFTPHMTVAYKAITIPFRKITPIAWPAGEVVLIHSLLGQTRHIRLAGKQLG</sequence>
<gene>
    <name evidence="2" type="ORF">ISP13_05885</name>
</gene>
<evidence type="ECO:0000313" key="3">
    <source>
        <dbReference type="Proteomes" id="UP001620405"/>
    </source>
</evidence>
<proteinExistence type="predicted"/>
<accession>A0ABW8ISX7</accession>
<evidence type="ECO:0000313" key="2">
    <source>
        <dbReference type="EMBL" id="MFK2873057.1"/>
    </source>
</evidence>
<organism evidence="2 3">
    <name type="scientific">Dyella lipolytica</name>
    <dbReference type="NCBI Taxonomy" id="1867835"/>
    <lineage>
        <taxon>Bacteria</taxon>
        <taxon>Pseudomonadati</taxon>
        <taxon>Pseudomonadota</taxon>
        <taxon>Gammaproteobacteria</taxon>
        <taxon>Lysobacterales</taxon>
        <taxon>Rhodanobacteraceae</taxon>
        <taxon>Dyella</taxon>
    </lineage>
</organism>
<reference evidence="2 3" key="1">
    <citation type="submission" date="2020-10" db="EMBL/GenBank/DDBJ databases">
        <title>Phylogeny of dyella-like bacteria.</title>
        <authorList>
            <person name="Fu J."/>
        </authorList>
    </citation>
    <scope>NUCLEOTIDE SEQUENCE [LARGE SCALE GENOMIC DNA]</scope>
    <source>
        <strain evidence="2 3">DHOB07</strain>
    </source>
</reference>
<keyword evidence="2" id="KW-0436">Ligase</keyword>
<dbReference type="Pfam" id="PF13563">
    <property type="entry name" value="2_5_RNA_ligase2"/>
    <property type="match status" value="1"/>
</dbReference>
<name>A0ABW8ISX7_9GAMM</name>
<keyword evidence="3" id="KW-1185">Reference proteome</keyword>
<dbReference type="InterPro" id="IPR009097">
    <property type="entry name" value="Cyclic_Pdiesterase"/>
</dbReference>
<dbReference type="PANTHER" id="PTHR35561">
    <property type="entry name" value="RNA 2',3'-CYCLIC PHOSPHODIESTERASE"/>
    <property type="match status" value="1"/>
</dbReference>
<keyword evidence="1" id="KW-0378">Hydrolase</keyword>
<dbReference type="EMBL" id="JADIKG010000011">
    <property type="protein sequence ID" value="MFK2873057.1"/>
    <property type="molecule type" value="Genomic_DNA"/>
</dbReference>
<dbReference type="InterPro" id="IPR004175">
    <property type="entry name" value="RNA_CPDase"/>
</dbReference>
<comment type="caution">
    <text evidence="2">The sequence shown here is derived from an EMBL/GenBank/DDBJ whole genome shotgun (WGS) entry which is preliminary data.</text>
</comment>
<dbReference type="PANTHER" id="PTHR35561:SF1">
    <property type="entry name" value="RNA 2',3'-CYCLIC PHOSPHODIESTERASE"/>
    <property type="match status" value="1"/>
</dbReference>